<evidence type="ECO:0000313" key="15">
    <source>
        <dbReference type="EMBL" id="HHS02931.1"/>
    </source>
</evidence>
<dbReference type="GO" id="GO:0051537">
    <property type="term" value="F:2 iron, 2 sulfur cluster binding"/>
    <property type="evidence" value="ECO:0007669"/>
    <property type="project" value="UniProtKB-KW"/>
</dbReference>
<feature type="binding site" evidence="11 13">
    <location>
        <position position="225"/>
    </location>
    <ligand>
        <name>[2Fe-2S] cluster</name>
        <dbReference type="ChEBI" id="CHEBI:190135"/>
    </ligand>
</feature>
<evidence type="ECO:0000256" key="10">
    <source>
        <dbReference type="ARBA" id="ARBA00023014"/>
    </source>
</evidence>
<keyword evidence="7 11" id="KW-0665">Pyrimidine biosynthesis</keyword>
<dbReference type="Gene3D" id="2.10.240.10">
    <property type="entry name" value="Dihydroorotate dehydrogenase, electron transfer subunit"/>
    <property type="match status" value="1"/>
</dbReference>
<dbReference type="Pfam" id="PF00175">
    <property type="entry name" value="NAD_binding_1"/>
    <property type="match status" value="1"/>
</dbReference>
<evidence type="ECO:0000256" key="12">
    <source>
        <dbReference type="PIRSR" id="PIRSR006816-1"/>
    </source>
</evidence>
<comment type="caution">
    <text evidence="11">Lacks conserved residue(s) required for the propagation of feature annotation.</text>
</comment>
<dbReference type="Gene3D" id="2.40.30.10">
    <property type="entry name" value="Translation factors"/>
    <property type="match status" value="1"/>
</dbReference>
<keyword evidence="6 11" id="KW-0274">FAD</keyword>
<feature type="binding site" evidence="11 13">
    <location>
        <position position="220"/>
    </location>
    <ligand>
        <name>[2Fe-2S] cluster</name>
        <dbReference type="ChEBI" id="CHEBI:190135"/>
    </ligand>
</feature>
<comment type="cofactor">
    <cofactor evidence="11">
        <name>[2Fe-2S] cluster</name>
        <dbReference type="ChEBI" id="CHEBI:190135"/>
    </cofactor>
    <text evidence="11">Binds 1 [2Fe-2S] cluster per subunit.</text>
</comment>
<evidence type="ECO:0000256" key="9">
    <source>
        <dbReference type="ARBA" id="ARBA00023004"/>
    </source>
</evidence>
<evidence type="ECO:0000256" key="6">
    <source>
        <dbReference type="ARBA" id="ARBA00022827"/>
    </source>
</evidence>
<evidence type="ECO:0000256" key="11">
    <source>
        <dbReference type="HAMAP-Rule" id="MF_01211"/>
    </source>
</evidence>
<dbReference type="SUPFAM" id="SSF52343">
    <property type="entry name" value="Ferredoxin reductase-like, C-terminal NADP-linked domain"/>
    <property type="match status" value="1"/>
</dbReference>
<reference evidence="15" key="1">
    <citation type="journal article" date="2020" name="mSystems">
        <title>Genome- and Community-Level Interaction Insights into Carbon Utilization and Element Cycling Functions of Hydrothermarchaeota in Hydrothermal Sediment.</title>
        <authorList>
            <person name="Zhou Z."/>
            <person name="Liu Y."/>
            <person name="Xu W."/>
            <person name="Pan J."/>
            <person name="Luo Z.H."/>
            <person name="Li M."/>
        </authorList>
    </citation>
    <scope>NUCLEOTIDE SEQUENCE [LARGE SCALE GENOMIC DNA]</scope>
    <source>
        <strain evidence="15">SpSt-102</strain>
    </source>
</reference>
<name>A0A7C5Z1Y6_9FIRM</name>
<dbReference type="InterPro" id="IPR050353">
    <property type="entry name" value="PyrK_electron_transfer"/>
</dbReference>
<comment type="subunit">
    <text evidence="11">Heterotetramer of 2 PyrK and 2 PyrD type B subunits.</text>
</comment>
<comment type="similarity">
    <text evidence="1 11">Belongs to the PyrK family.</text>
</comment>
<dbReference type="AlphaFoldDB" id="A0A7C5Z1Y6"/>
<evidence type="ECO:0000256" key="8">
    <source>
        <dbReference type="ARBA" id="ARBA00022982"/>
    </source>
</evidence>
<keyword evidence="3 11" id="KW-0285">Flavoprotein</keyword>
<evidence type="ECO:0000256" key="7">
    <source>
        <dbReference type="ARBA" id="ARBA00022975"/>
    </source>
</evidence>
<protein>
    <recommendedName>
        <fullName evidence="11">Dihydroorotate dehydrogenase B (NAD(+)), electron transfer subunit</fullName>
    </recommendedName>
    <alternativeName>
        <fullName evidence="11">Dihydroorotate oxidase B, electron transfer subunit</fullName>
    </alternativeName>
</protein>
<dbReference type="GO" id="GO:0016491">
    <property type="term" value="F:oxidoreductase activity"/>
    <property type="evidence" value="ECO:0007669"/>
    <property type="project" value="InterPro"/>
</dbReference>
<dbReference type="Gene3D" id="3.40.50.80">
    <property type="entry name" value="Nucleotide-binding domain of ferredoxin-NADP reductase (FNR) module"/>
    <property type="match status" value="1"/>
</dbReference>
<sequence>MKLLEVEIEENVKIANDIFLLSFESEYLAENFKPGNFVNILIDKESIYPLLRRPFSISFVEGKRVYIGYKVVGKGTNLLSQKSKGEAIDVLGPLGNSFLTDIFDGKVAVIGGGVGIFPLVGLCKELKNRGNKVDVFLGFRDLNSMFLVERFKDICDNTLIATDDGSSGYKGNVVELFKANFSKAEYKVVFCCGPKPMLKAIKNLKLPVKCYASLEEKMACGIGACLCCSIKGKDDNMYHICSDGPVFDIMEVEIE</sequence>
<dbReference type="InterPro" id="IPR039261">
    <property type="entry name" value="FNR_nucleotide-bd"/>
</dbReference>
<evidence type="ECO:0000256" key="13">
    <source>
        <dbReference type="PIRSR" id="PIRSR006816-2"/>
    </source>
</evidence>
<evidence type="ECO:0000256" key="5">
    <source>
        <dbReference type="ARBA" id="ARBA00022723"/>
    </source>
</evidence>
<feature type="binding site" evidence="11 12">
    <location>
        <begin position="75"/>
        <end position="76"/>
    </location>
    <ligand>
        <name>FAD</name>
        <dbReference type="ChEBI" id="CHEBI:57692"/>
    </ligand>
</feature>
<evidence type="ECO:0000256" key="3">
    <source>
        <dbReference type="ARBA" id="ARBA00022630"/>
    </source>
</evidence>
<dbReference type="InterPro" id="IPR017927">
    <property type="entry name" value="FAD-bd_FR_type"/>
</dbReference>
<evidence type="ECO:0000256" key="4">
    <source>
        <dbReference type="ARBA" id="ARBA00022714"/>
    </source>
</evidence>
<comment type="cofactor">
    <cofactor evidence="11 12">
        <name>FAD</name>
        <dbReference type="ChEBI" id="CHEBI:57692"/>
    </cofactor>
    <text evidence="11 12">Binds 1 FAD per subunit.</text>
</comment>
<dbReference type="PANTHER" id="PTHR43513:SF3">
    <property type="entry name" value="DIHYDROOROTATE DEHYDROGENASE B (NAD(+)), ELECTRON TRANSFER SUBUNIT-RELATED"/>
    <property type="match status" value="1"/>
</dbReference>
<dbReference type="UniPathway" id="UPA00070">
    <property type="reaction ID" value="UER00945"/>
</dbReference>
<organism evidence="15">
    <name type="scientific">Caldicellulosiruptor owensensis</name>
    <dbReference type="NCBI Taxonomy" id="55205"/>
    <lineage>
        <taxon>Bacteria</taxon>
        <taxon>Bacillati</taxon>
        <taxon>Bacillota</taxon>
        <taxon>Bacillota incertae sedis</taxon>
        <taxon>Caldicellulosiruptorales</taxon>
        <taxon>Caldicellulosiruptoraceae</taxon>
        <taxon>Caldicellulosiruptor</taxon>
    </lineage>
</organism>
<evidence type="ECO:0000259" key="14">
    <source>
        <dbReference type="PROSITE" id="PS51384"/>
    </source>
</evidence>
<proteinExistence type="inferred from homology"/>
<evidence type="ECO:0000256" key="2">
    <source>
        <dbReference type="ARBA" id="ARBA00022448"/>
    </source>
</evidence>
<dbReference type="HAMAP" id="MF_01211">
    <property type="entry name" value="DHODB_Fe_S_bind"/>
    <property type="match status" value="1"/>
</dbReference>
<dbReference type="EMBL" id="DRUZ01000124">
    <property type="protein sequence ID" value="HHS02931.1"/>
    <property type="molecule type" value="Genomic_DNA"/>
</dbReference>
<feature type="domain" description="FAD-binding FR-type" evidence="14">
    <location>
        <begin position="1"/>
        <end position="100"/>
    </location>
</feature>
<dbReference type="PIRSF" id="PIRSF006816">
    <property type="entry name" value="Cyc3_hyd_g"/>
    <property type="match status" value="1"/>
</dbReference>
<dbReference type="InterPro" id="IPR012165">
    <property type="entry name" value="Cyt_c3_hydrogenase_gsu"/>
</dbReference>
<comment type="pathway">
    <text evidence="11">Pyrimidine metabolism; UMP biosynthesis via de novo pathway; orotate from (S)-dihydroorotate (NAD(+) route): step 1/1.</text>
</comment>
<keyword evidence="10 11" id="KW-0411">Iron-sulfur</keyword>
<dbReference type="InterPro" id="IPR037117">
    <property type="entry name" value="Dihydroorotate_DH_ele_sf"/>
</dbReference>
<keyword evidence="5 11" id="KW-0479">Metal-binding</keyword>
<dbReference type="GO" id="GO:0046872">
    <property type="term" value="F:metal ion binding"/>
    <property type="evidence" value="ECO:0007669"/>
    <property type="project" value="UniProtKB-KW"/>
</dbReference>
<dbReference type="InterPro" id="IPR023455">
    <property type="entry name" value="Dihydroorotate_DHASE_ETsu"/>
</dbReference>
<dbReference type="Pfam" id="PF10418">
    <property type="entry name" value="DHODB_Fe-S_bind"/>
    <property type="match status" value="1"/>
</dbReference>
<keyword evidence="8 11" id="KW-0249">Electron transport</keyword>
<keyword evidence="4 11" id="KW-0001">2Fe-2S</keyword>
<gene>
    <name evidence="11" type="primary">pyrK</name>
    <name evidence="15" type="ORF">ENL71_10815</name>
</gene>
<keyword evidence="2 11" id="KW-0813">Transport</keyword>
<dbReference type="GO" id="GO:0044205">
    <property type="term" value="P:'de novo' UMP biosynthetic process"/>
    <property type="evidence" value="ECO:0007669"/>
    <property type="project" value="UniProtKB-UniRule"/>
</dbReference>
<comment type="cofactor">
    <cofactor evidence="13">
        <name>[2Fe-2S] cluster</name>
        <dbReference type="ChEBI" id="CHEBI:190135"/>
    </cofactor>
    <text evidence="13">Binds 1 [2Fe-2S] cluster per subunit.</text>
</comment>
<dbReference type="InterPro" id="IPR001433">
    <property type="entry name" value="OxRdtase_FAD/NAD-bd"/>
</dbReference>
<comment type="caution">
    <text evidence="15">The sequence shown here is derived from an EMBL/GenBank/DDBJ whole genome shotgun (WGS) entry which is preliminary data.</text>
</comment>
<keyword evidence="9 11" id="KW-0408">Iron</keyword>
<evidence type="ECO:0000256" key="1">
    <source>
        <dbReference type="ARBA" id="ARBA00006422"/>
    </source>
</evidence>
<accession>A0A7C5Z1Y6</accession>
<dbReference type="CDD" id="cd06218">
    <property type="entry name" value="DHOD_e_trans"/>
    <property type="match status" value="1"/>
</dbReference>
<dbReference type="PANTHER" id="PTHR43513">
    <property type="entry name" value="DIHYDROOROTATE DEHYDROGENASE B (NAD(+)), ELECTRON TRANSFER SUBUNIT"/>
    <property type="match status" value="1"/>
</dbReference>
<dbReference type="GO" id="GO:0009055">
    <property type="term" value="F:electron transfer activity"/>
    <property type="evidence" value="ECO:0007669"/>
    <property type="project" value="UniProtKB-UniRule"/>
</dbReference>
<feature type="binding site" evidence="11 13">
    <location>
        <position position="241"/>
    </location>
    <ligand>
        <name>[2Fe-2S] cluster</name>
        <dbReference type="ChEBI" id="CHEBI:190135"/>
    </ligand>
</feature>
<dbReference type="InterPro" id="IPR017938">
    <property type="entry name" value="Riboflavin_synthase-like_b-brl"/>
</dbReference>
<dbReference type="SUPFAM" id="SSF63380">
    <property type="entry name" value="Riboflavin synthase domain-like"/>
    <property type="match status" value="1"/>
</dbReference>
<dbReference type="GO" id="GO:0050660">
    <property type="term" value="F:flavin adenine dinucleotide binding"/>
    <property type="evidence" value="ECO:0007669"/>
    <property type="project" value="InterPro"/>
</dbReference>
<dbReference type="InterPro" id="IPR019480">
    <property type="entry name" value="Dihydroorotate_DH_Fe-S-bd"/>
</dbReference>
<comment type="function">
    <text evidence="11">Responsible for channeling the electrons from the oxidation of dihydroorotate from the FMN redox center in the PyrD type B subunit to the ultimate electron acceptor NAD(+).</text>
</comment>
<feature type="binding site" evidence="11 13">
    <location>
        <position position="228"/>
    </location>
    <ligand>
        <name>[2Fe-2S] cluster</name>
        <dbReference type="ChEBI" id="CHEBI:190135"/>
    </ligand>
</feature>
<feature type="binding site" evidence="11 12">
    <location>
        <begin position="53"/>
        <end position="56"/>
    </location>
    <ligand>
        <name>FAD</name>
        <dbReference type="ChEBI" id="CHEBI:57692"/>
    </ligand>
</feature>
<dbReference type="PROSITE" id="PS51384">
    <property type="entry name" value="FAD_FR"/>
    <property type="match status" value="1"/>
</dbReference>